<keyword evidence="3 6" id="KW-0032">Aminotransferase</keyword>
<evidence type="ECO:0000313" key="8">
    <source>
        <dbReference type="EMBL" id="CAE34064.1"/>
    </source>
</evidence>
<dbReference type="Pfam" id="PF00155">
    <property type="entry name" value="Aminotran_1_2"/>
    <property type="match status" value="1"/>
</dbReference>
<evidence type="ECO:0000256" key="1">
    <source>
        <dbReference type="ARBA" id="ARBA00001933"/>
    </source>
</evidence>
<evidence type="ECO:0000256" key="4">
    <source>
        <dbReference type="ARBA" id="ARBA00022679"/>
    </source>
</evidence>
<dbReference type="Gene3D" id="3.90.1150.10">
    <property type="entry name" value="Aspartate Aminotransferase, domain 1"/>
    <property type="match status" value="1"/>
</dbReference>
<dbReference type="PRINTS" id="PR00753">
    <property type="entry name" value="ACCSYNTHASE"/>
</dbReference>
<feature type="domain" description="Aminotransferase class I/classII large" evidence="7">
    <location>
        <begin position="31"/>
        <end position="391"/>
    </location>
</feature>
<dbReference type="HOGENOM" id="CLU_017584_4_3_4"/>
<keyword evidence="4 6" id="KW-0808">Transferase</keyword>
<dbReference type="AlphaFoldDB" id="A0A0H3LPT4"/>
<accession>A0A0H3LPT4</accession>
<evidence type="ECO:0000313" key="9">
    <source>
        <dbReference type="Proteomes" id="UP000001027"/>
    </source>
</evidence>
<dbReference type="GO" id="GO:0030170">
    <property type="term" value="F:pyridoxal phosphate binding"/>
    <property type="evidence" value="ECO:0007669"/>
    <property type="project" value="InterPro"/>
</dbReference>
<dbReference type="KEGG" id="bbr:BB3570"/>
<comment type="similarity">
    <text evidence="2 6">Belongs to the class-I pyridoxal-phosphate-dependent aminotransferase family.</text>
</comment>
<sequence>MRFADRMARIAPSPSSMAGQRMRELRAAGRDVIGLTAGEPDFATPDNIQQAALRAMRNGQTKYTDVGGVPELKAAVAEKFRRENSLAYRQDQIIVSSGAKQVIFNALLCLVQRGDEVVIPAPYWVSYPDMVRFAGGTPVAVACAQQHRFKLQPDELERAVTPRTRCLILNSPNNPSGAAYDETELKALAQVLLRHPDICVITDDIYEHLLYDGRRFATIAAVEPALADRVLTVNGVSKSYAMTGWRIGYAGGPAALIANMVKLQSQSTSCPSAVSQAAAIEALTGPQDIIASSRKLFQARRDLLVRRINAIPGLHCDTPDGAFYVFASCAGLAGKRTPQGRTIDNDTDLALHLLDAEGVVVIQGDAYGMPGFFRLSIAASETLIEEAQRRIAAACAALH</sequence>
<protein>
    <recommendedName>
        <fullName evidence="6">Aminotransferase</fullName>
        <ecNumber evidence="6">2.6.1.-</ecNumber>
    </recommendedName>
</protein>
<evidence type="ECO:0000256" key="5">
    <source>
        <dbReference type="ARBA" id="ARBA00022898"/>
    </source>
</evidence>
<dbReference type="GO" id="GO:0006520">
    <property type="term" value="P:amino acid metabolic process"/>
    <property type="evidence" value="ECO:0007669"/>
    <property type="project" value="InterPro"/>
</dbReference>
<evidence type="ECO:0000256" key="2">
    <source>
        <dbReference type="ARBA" id="ARBA00007441"/>
    </source>
</evidence>
<keyword evidence="5" id="KW-0663">Pyridoxal phosphate</keyword>
<dbReference type="Proteomes" id="UP000001027">
    <property type="component" value="Chromosome"/>
</dbReference>
<dbReference type="eggNOG" id="COG0436">
    <property type="taxonomic scope" value="Bacteria"/>
</dbReference>
<dbReference type="InterPro" id="IPR004838">
    <property type="entry name" value="NHTrfase_class1_PyrdxlP-BS"/>
</dbReference>
<evidence type="ECO:0000256" key="3">
    <source>
        <dbReference type="ARBA" id="ARBA00022576"/>
    </source>
</evidence>
<dbReference type="PROSITE" id="PS00105">
    <property type="entry name" value="AA_TRANSFER_CLASS_1"/>
    <property type="match status" value="1"/>
</dbReference>
<dbReference type="InterPro" id="IPR004839">
    <property type="entry name" value="Aminotransferase_I/II_large"/>
</dbReference>
<reference evidence="9" key="1">
    <citation type="journal article" date="2003" name="Nat. Genet.">
        <title>Comparative analysis of the genome sequences of Bordetella pertussis, Bordetella parapertussis and Bordetella bronchiseptica.</title>
        <authorList>
            <person name="Parkhill J."/>
            <person name="Sebaihia M."/>
            <person name="Preston A."/>
            <person name="Murphy L.D."/>
            <person name="Thomson N.R."/>
            <person name="Harris D.E."/>
            <person name="Holden M.T.G."/>
            <person name="Churcher C.M."/>
            <person name="Bentley S.D."/>
            <person name="Mungall K.L."/>
            <person name="Cerdeno-Tarraga A.-M."/>
            <person name="Temple L."/>
            <person name="James K.D."/>
            <person name="Harris B."/>
            <person name="Quail M.A."/>
            <person name="Achtman M."/>
            <person name="Atkin R."/>
            <person name="Baker S."/>
            <person name="Basham D."/>
            <person name="Bason N."/>
            <person name="Cherevach I."/>
            <person name="Chillingworth T."/>
            <person name="Collins M."/>
            <person name="Cronin A."/>
            <person name="Davis P."/>
            <person name="Doggett J."/>
            <person name="Feltwell T."/>
            <person name="Goble A."/>
            <person name="Hamlin N."/>
            <person name="Hauser H."/>
            <person name="Holroyd S."/>
            <person name="Jagels K."/>
            <person name="Leather S."/>
            <person name="Moule S."/>
            <person name="Norberczak H."/>
            <person name="O'Neil S."/>
            <person name="Ormond D."/>
            <person name="Price C."/>
            <person name="Rabbinowitsch E."/>
            <person name="Rutter S."/>
            <person name="Sanders M."/>
            <person name="Saunders D."/>
            <person name="Seeger K."/>
            <person name="Sharp S."/>
            <person name="Simmonds M."/>
            <person name="Skelton J."/>
            <person name="Squares R."/>
            <person name="Squares S."/>
            <person name="Stevens K."/>
            <person name="Unwin L."/>
            <person name="Whitehead S."/>
            <person name="Barrell B.G."/>
            <person name="Maskell D.J."/>
        </authorList>
    </citation>
    <scope>NUCLEOTIDE SEQUENCE [LARGE SCALE GENOMIC DNA]</scope>
    <source>
        <strain evidence="9">ATCC BAA-588 / NCTC 13252 / RB50</strain>
    </source>
</reference>
<proteinExistence type="inferred from homology"/>
<dbReference type="InterPro" id="IPR015422">
    <property type="entry name" value="PyrdxlP-dep_Trfase_small"/>
</dbReference>
<dbReference type="RefSeq" id="WP_010926862.1">
    <property type="nucleotide sequence ID" value="NC_002927.3"/>
</dbReference>
<evidence type="ECO:0000256" key="6">
    <source>
        <dbReference type="RuleBase" id="RU000481"/>
    </source>
</evidence>
<dbReference type="EC" id="2.6.1.-" evidence="6"/>
<dbReference type="SUPFAM" id="SSF53383">
    <property type="entry name" value="PLP-dependent transferases"/>
    <property type="match status" value="1"/>
</dbReference>
<dbReference type="GO" id="GO:0008483">
    <property type="term" value="F:transaminase activity"/>
    <property type="evidence" value="ECO:0007669"/>
    <property type="project" value="UniProtKB-KW"/>
</dbReference>
<comment type="cofactor">
    <cofactor evidence="1 6">
        <name>pyridoxal 5'-phosphate</name>
        <dbReference type="ChEBI" id="CHEBI:597326"/>
    </cofactor>
</comment>
<dbReference type="InterPro" id="IPR050596">
    <property type="entry name" value="AspAT/PAT-like"/>
</dbReference>
<evidence type="ECO:0000259" key="7">
    <source>
        <dbReference type="Pfam" id="PF00155"/>
    </source>
</evidence>
<dbReference type="InterPro" id="IPR015421">
    <property type="entry name" value="PyrdxlP-dep_Trfase_major"/>
</dbReference>
<gene>
    <name evidence="8" type="ordered locus">BB3570</name>
</gene>
<dbReference type="PANTHER" id="PTHR46383">
    <property type="entry name" value="ASPARTATE AMINOTRANSFERASE"/>
    <property type="match status" value="1"/>
</dbReference>
<dbReference type="Gene3D" id="3.40.640.10">
    <property type="entry name" value="Type I PLP-dependent aspartate aminotransferase-like (Major domain)"/>
    <property type="match status" value="1"/>
</dbReference>
<organism evidence="8 9">
    <name type="scientific">Bordetella bronchiseptica (strain ATCC BAA-588 / NCTC 13252 / RB50)</name>
    <name type="common">Alcaligenes bronchisepticus</name>
    <dbReference type="NCBI Taxonomy" id="257310"/>
    <lineage>
        <taxon>Bacteria</taxon>
        <taxon>Pseudomonadati</taxon>
        <taxon>Pseudomonadota</taxon>
        <taxon>Betaproteobacteria</taxon>
        <taxon>Burkholderiales</taxon>
        <taxon>Alcaligenaceae</taxon>
        <taxon>Bordetella</taxon>
    </lineage>
</organism>
<dbReference type="PANTHER" id="PTHR46383:SF1">
    <property type="entry name" value="ASPARTATE AMINOTRANSFERASE"/>
    <property type="match status" value="1"/>
</dbReference>
<name>A0A0H3LPT4_BORBR</name>
<dbReference type="FunFam" id="3.40.640.10:FF:000033">
    <property type="entry name" value="Aspartate aminotransferase"/>
    <property type="match status" value="1"/>
</dbReference>
<dbReference type="InterPro" id="IPR015424">
    <property type="entry name" value="PyrdxlP-dep_Trfase"/>
</dbReference>
<dbReference type="EMBL" id="BX640447">
    <property type="protein sequence ID" value="CAE34064.1"/>
    <property type="molecule type" value="Genomic_DNA"/>
</dbReference>
<dbReference type="CDD" id="cd00609">
    <property type="entry name" value="AAT_like"/>
    <property type="match status" value="1"/>
</dbReference>